<reference evidence="3" key="1">
    <citation type="submission" date="2016-06" db="EMBL/GenBank/DDBJ databases">
        <title>Parallel loss of symbiosis genes in relatives of nitrogen-fixing non-legume Parasponia.</title>
        <authorList>
            <person name="Van Velzen R."/>
            <person name="Holmer R."/>
            <person name="Bu F."/>
            <person name="Rutten L."/>
            <person name="Van Zeijl A."/>
            <person name="Liu W."/>
            <person name="Santuari L."/>
            <person name="Cao Q."/>
            <person name="Sharma T."/>
            <person name="Shen D."/>
            <person name="Roswanjaya Y."/>
            <person name="Wardhani T."/>
            <person name="Kalhor M.S."/>
            <person name="Jansen J."/>
            <person name="Van den Hoogen J."/>
            <person name="Gungor B."/>
            <person name="Hartog M."/>
            <person name="Hontelez J."/>
            <person name="Verver J."/>
            <person name="Yang W.-C."/>
            <person name="Schijlen E."/>
            <person name="Repin R."/>
            <person name="Schilthuizen M."/>
            <person name="Schranz E."/>
            <person name="Heidstra R."/>
            <person name="Miyata K."/>
            <person name="Fedorova E."/>
            <person name="Kohlen W."/>
            <person name="Bisseling T."/>
            <person name="Smit S."/>
            <person name="Geurts R."/>
        </authorList>
    </citation>
    <scope>NUCLEOTIDE SEQUENCE [LARGE SCALE GENOMIC DNA]</scope>
    <source>
        <strain evidence="3">cv. RG33-2</strain>
    </source>
</reference>
<protein>
    <submittedName>
        <fullName evidence="2">Uncharacterized protein</fullName>
    </submittedName>
</protein>
<evidence type="ECO:0000313" key="2">
    <source>
        <dbReference type="EMBL" id="PON73093.1"/>
    </source>
</evidence>
<dbReference type="Proteomes" id="UP000237000">
    <property type="component" value="Unassembled WGS sequence"/>
</dbReference>
<gene>
    <name evidence="2" type="ORF">TorRG33x02_250690</name>
</gene>
<dbReference type="InParanoid" id="A0A2P5DIJ2"/>
<evidence type="ECO:0000256" key="1">
    <source>
        <dbReference type="SAM" id="Coils"/>
    </source>
</evidence>
<keyword evidence="3" id="KW-1185">Reference proteome</keyword>
<comment type="caution">
    <text evidence="2">The sequence shown here is derived from an EMBL/GenBank/DDBJ whole genome shotgun (WGS) entry which is preliminary data.</text>
</comment>
<name>A0A2P5DIJ2_TREOI</name>
<keyword evidence="1" id="KW-0175">Coiled coil</keyword>
<feature type="non-terminal residue" evidence="2">
    <location>
        <position position="169"/>
    </location>
</feature>
<accession>A0A2P5DIJ2</accession>
<evidence type="ECO:0000313" key="3">
    <source>
        <dbReference type="Proteomes" id="UP000237000"/>
    </source>
</evidence>
<organism evidence="2 3">
    <name type="scientific">Trema orientale</name>
    <name type="common">Charcoal tree</name>
    <name type="synonym">Celtis orientalis</name>
    <dbReference type="NCBI Taxonomy" id="63057"/>
    <lineage>
        <taxon>Eukaryota</taxon>
        <taxon>Viridiplantae</taxon>
        <taxon>Streptophyta</taxon>
        <taxon>Embryophyta</taxon>
        <taxon>Tracheophyta</taxon>
        <taxon>Spermatophyta</taxon>
        <taxon>Magnoliopsida</taxon>
        <taxon>eudicotyledons</taxon>
        <taxon>Gunneridae</taxon>
        <taxon>Pentapetalae</taxon>
        <taxon>rosids</taxon>
        <taxon>fabids</taxon>
        <taxon>Rosales</taxon>
        <taxon>Cannabaceae</taxon>
        <taxon>Trema</taxon>
    </lineage>
</organism>
<sequence>MATKSLDDRLDVIEERLHQLQAVRHQVFASVKTYLQRLTKLAENLELVVNKLSISDRWDQQLPSLHECSTHAAGLSNEHQHCDQAEVPLAFVFPREPQRNAEFGDLLPGVVQEGVGFSQAGATVSPTEGCVDARCSHTDLNPHTGLEPHEKGKTVDCAHDACLGLRIAI</sequence>
<proteinExistence type="predicted"/>
<feature type="coiled-coil region" evidence="1">
    <location>
        <begin position="3"/>
        <end position="55"/>
    </location>
</feature>
<dbReference type="EMBL" id="JXTC01000268">
    <property type="protein sequence ID" value="PON73093.1"/>
    <property type="molecule type" value="Genomic_DNA"/>
</dbReference>
<dbReference type="AlphaFoldDB" id="A0A2P5DIJ2"/>